<evidence type="ECO:0000256" key="3">
    <source>
        <dbReference type="ARBA" id="ARBA00022827"/>
    </source>
</evidence>
<dbReference type="InterPro" id="IPR002938">
    <property type="entry name" value="FAD-bd"/>
</dbReference>
<protein>
    <submittedName>
        <fullName evidence="7">3-hydroxybenzoate 4-monooxygenase</fullName>
    </submittedName>
</protein>
<name>A0AA38RRW6_9PEZI</name>
<dbReference type="InterPro" id="IPR038220">
    <property type="entry name" value="PHOX_C_sf"/>
</dbReference>
<sequence>MAPGVLEGSSMDDHNSEVRFEAVASTTQCSDRLTLLRSMPEAPTQCQVCVVGAGPAGLMLAANLARFGISVQVVDDRADQTPVGRADGLQPKTIETFRQMRLADPLLQRGVRVYDISFWRGTADEPLHRLGREIHYPPVIDVLDPYILLVHQGMVESLFIEDMKKRGMGVKRNTAFESYSVCDTLTSKAGFALQINCRANVTQDRKTLLANYLVGCDGAHSRVRKSIPEARPVGMSQQAVWGVLDGELETDFPDIWSKTLVYSQEHGSILIIPRERNMTRLYIELKSGAKGDRRELGQEFVMQRAKEIMAPFEVRWKYIEWFGRYQIGQRVASRFCDAHQRAFLAGDASHTHSPKAAQGMNTSMHDSWNLAWKLNLAIRGLAKPALLDSYEVERRKIALDLVNFDYEHANQIAGGDAVALAENFKTNVRFISGIGAEYGENALNMSESQTWVMGEAKPGCLLPPAKVSRYIDSNPVDVQLDIPMLGQFRIYLLMWDVHQSRMFLETFCQAIATENSLVSQLSAAATKSYAQQPRIPASEDVYLRPERYTAVSHLFTFGLITTMPKSDIEVSDLPALLQDSRWTFYLDDCPELDTRGSLCTNKWLGSLGPGEVAIVNVRPDGYVGSIGRWDSSVDDAGEEAARWLDTYYDRFLQVPQPASPDETVKME</sequence>
<organism evidence="7 8">
    <name type="scientific">Pleurostoma richardsiae</name>
    <dbReference type="NCBI Taxonomy" id="41990"/>
    <lineage>
        <taxon>Eukaryota</taxon>
        <taxon>Fungi</taxon>
        <taxon>Dikarya</taxon>
        <taxon>Ascomycota</taxon>
        <taxon>Pezizomycotina</taxon>
        <taxon>Sordariomycetes</taxon>
        <taxon>Sordariomycetidae</taxon>
        <taxon>Calosphaeriales</taxon>
        <taxon>Pleurostomataceae</taxon>
        <taxon>Pleurostoma</taxon>
    </lineage>
</organism>
<dbReference type="GO" id="GO:0016709">
    <property type="term" value="F:oxidoreductase activity, acting on paired donors, with incorporation or reduction of molecular oxygen, NAD(P)H as one donor, and incorporation of one atom of oxygen"/>
    <property type="evidence" value="ECO:0007669"/>
    <property type="project" value="UniProtKB-ARBA"/>
</dbReference>
<dbReference type="PROSITE" id="PS50007">
    <property type="entry name" value="PIPLC_X_DOMAIN"/>
    <property type="match status" value="1"/>
</dbReference>
<keyword evidence="2" id="KW-0285">Flavoprotein</keyword>
<accession>A0AA38RRW6</accession>
<dbReference type="EMBL" id="JANBVO010000027">
    <property type="protein sequence ID" value="KAJ9139196.1"/>
    <property type="molecule type" value="Genomic_DNA"/>
</dbReference>
<dbReference type="InterPro" id="IPR012941">
    <property type="entry name" value="Phe_hydrox_C_dim_dom"/>
</dbReference>
<evidence type="ECO:0000256" key="2">
    <source>
        <dbReference type="ARBA" id="ARBA00022630"/>
    </source>
</evidence>
<dbReference type="PRINTS" id="PR00420">
    <property type="entry name" value="RNGMNOXGNASE"/>
</dbReference>
<evidence type="ECO:0000256" key="4">
    <source>
        <dbReference type="ARBA" id="ARBA00023002"/>
    </source>
</evidence>
<dbReference type="SUPFAM" id="SSF52833">
    <property type="entry name" value="Thioredoxin-like"/>
    <property type="match status" value="1"/>
</dbReference>
<dbReference type="PANTHER" id="PTHR43004">
    <property type="entry name" value="TRK SYSTEM POTASSIUM UPTAKE PROTEIN"/>
    <property type="match status" value="1"/>
</dbReference>
<dbReference type="AlphaFoldDB" id="A0AA38RRW6"/>
<dbReference type="SUPFAM" id="SSF54373">
    <property type="entry name" value="FAD-linked reductases, C-terminal domain"/>
    <property type="match status" value="1"/>
</dbReference>
<dbReference type="InterPro" id="IPR036188">
    <property type="entry name" value="FAD/NAD-bd_sf"/>
</dbReference>
<gene>
    <name evidence="7" type="ORF">NKR23_g8015</name>
</gene>
<dbReference type="InterPro" id="IPR050641">
    <property type="entry name" value="RIFMO-like"/>
</dbReference>
<comment type="similarity">
    <text evidence="1">Belongs to the PheA/TfdB FAD monooxygenase family.</text>
</comment>
<dbReference type="Gene3D" id="3.40.30.20">
    <property type="match status" value="1"/>
</dbReference>
<dbReference type="Pfam" id="PF01494">
    <property type="entry name" value="FAD_binding_3"/>
    <property type="match status" value="1"/>
</dbReference>
<comment type="caution">
    <text evidence="7">The sequence shown here is derived from an EMBL/GenBank/DDBJ whole genome shotgun (WGS) entry which is preliminary data.</text>
</comment>
<dbReference type="Gene3D" id="3.30.9.10">
    <property type="entry name" value="D-Amino Acid Oxidase, subunit A, domain 2"/>
    <property type="match status" value="1"/>
</dbReference>
<dbReference type="Pfam" id="PF07976">
    <property type="entry name" value="Phe_hydrox_dim"/>
    <property type="match status" value="1"/>
</dbReference>
<feature type="domain" description="FAD-binding" evidence="5">
    <location>
        <begin position="46"/>
        <end position="404"/>
    </location>
</feature>
<reference evidence="7" key="1">
    <citation type="submission" date="2022-07" db="EMBL/GenBank/DDBJ databases">
        <title>Fungi with potential for degradation of polypropylene.</title>
        <authorList>
            <person name="Gostincar C."/>
        </authorList>
    </citation>
    <scope>NUCLEOTIDE SEQUENCE</scope>
    <source>
        <strain evidence="7">EXF-13308</strain>
    </source>
</reference>
<keyword evidence="8" id="KW-1185">Reference proteome</keyword>
<keyword evidence="3" id="KW-0274">FAD</keyword>
<dbReference type="InterPro" id="IPR036249">
    <property type="entry name" value="Thioredoxin-like_sf"/>
</dbReference>
<evidence type="ECO:0000259" key="5">
    <source>
        <dbReference type="Pfam" id="PF01494"/>
    </source>
</evidence>
<evidence type="ECO:0000313" key="8">
    <source>
        <dbReference type="Proteomes" id="UP001174694"/>
    </source>
</evidence>
<evidence type="ECO:0000256" key="1">
    <source>
        <dbReference type="ARBA" id="ARBA00007801"/>
    </source>
</evidence>
<dbReference type="PANTHER" id="PTHR43004:SF4">
    <property type="entry name" value="FAD-BINDING DOMAIN-CONTAINING PROTEIN"/>
    <property type="match status" value="1"/>
</dbReference>
<dbReference type="Proteomes" id="UP001174694">
    <property type="component" value="Unassembled WGS sequence"/>
</dbReference>
<keyword evidence="4" id="KW-0560">Oxidoreductase</keyword>
<dbReference type="GO" id="GO:0071949">
    <property type="term" value="F:FAD binding"/>
    <property type="evidence" value="ECO:0007669"/>
    <property type="project" value="InterPro"/>
</dbReference>
<proteinExistence type="inferred from homology"/>
<dbReference type="CDD" id="cd02979">
    <property type="entry name" value="PHOX_C"/>
    <property type="match status" value="1"/>
</dbReference>
<dbReference type="Gene3D" id="3.50.50.60">
    <property type="entry name" value="FAD/NAD(P)-binding domain"/>
    <property type="match status" value="1"/>
</dbReference>
<dbReference type="SUPFAM" id="SSF51905">
    <property type="entry name" value="FAD/NAD(P)-binding domain"/>
    <property type="match status" value="1"/>
</dbReference>
<evidence type="ECO:0000259" key="6">
    <source>
        <dbReference type="Pfam" id="PF07976"/>
    </source>
</evidence>
<evidence type="ECO:0000313" key="7">
    <source>
        <dbReference type="EMBL" id="KAJ9139196.1"/>
    </source>
</evidence>
<feature type="domain" description="Phenol hydroxylase-like C-terminal dimerisation" evidence="6">
    <location>
        <begin position="437"/>
        <end position="653"/>
    </location>
</feature>